<dbReference type="SUPFAM" id="SSF52540">
    <property type="entry name" value="P-loop containing nucleoside triphosphate hydrolases"/>
    <property type="match status" value="1"/>
</dbReference>
<keyword evidence="3 5" id="KW-0067">ATP-binding</keyword>
<dbReference type="PANTHER" id="PTHR42939">
    <property type="entry name" value="ABC TRANSPORTER ATP-BINDING PROTEIN ALBC-RELATED"/>
    <property type="match status" value="1"/>
</dbReference>
<evidence type="ECO:0000259" key="4">
    <source>
        <dbReference type="PROSITE" id="PS50893"/>
    </source>
</evidence>
<dbReference type="InterPro" id="IPR051782">
    <property type="entry name" value="ABC_Transporter_VariousFunc"/>
</dbReference>
<comment type="caution">
    <text evidence="5">The sequence shown here is derived from an EMBL/GenBank/DDBJ whole genome shotgun (WGS) entry which is preliminary data.</text>
</comment>
<evidence type="ECO:0000256" key="1">
    <source>
        <dbReference type="ARBA" id="ARBA00022448"/>
    </source>
</evidence>
<dbReference type="RefSeq" id="WP_302039895.1">
    <property type="nucleotide sequence ID" value="NZ_JAUKPO010000016.1"/>
</dbReference>
<dbReference type="InterPro" id="IPR017871">
    <property type="entry name" value="ABC_transporter-like_CS"/>
</dbReference>
<dbReference type="PANTHER" id="PTHR42939:SF1">
    <property type="entry name" value="ABC TRANSPORTER ATP-BINDING PROTEIN ALBC-RELATED"/>
    <property type="match status" value="1"/>
</dbReference>
<feature type="domain" description="ABC transporter" evidence="4">
    <location>
        <begin position="2"/>
        <end position="212"/>
    </location>
</feature>
<keyword evidence="6" id="KW-1185">Reference proteome</keyword>
<evidence type="ECO:0000256" key="2">
    <source>
        <dbReference type="ARBA" id="ARBA00022741"/>
    </source>
</evidence>
<dbReference type="InterPro" id="IPR027417">
    <property type="entry name" value="P-loop_NTPase"/>
</dbReference>
<dbReference type="PROSITE" id="PS50893">
    <property type="entry name" value="ABC_TRANSPORTER_2"/>
    <property type="match status" value="1"/>
</dbReference>
<organism evidence="5 6">
    <name type="scientific">Rhodocytophaga aerolata</name>
    <dbReference type="NCBI Taxonomy" id="455078"/>
    <lineage>
        <taxon>Bacteria</taxon>
        <taxon>Pseudomonadati</taxon>
        <taxon>Bacteroidota</taxon>
        <taxon>Cytophagia</taxon>
        <taxon>Cytophagales</taxon>
        <taxon>Rhodocytophagaceae</taxon>
        <taxon>Rhodocytophaga</taxon>
    </lineage>
</organism>
<dbReference type="Proteomes" id="UP001168528">
    <property type="component" value="Unassembled WGS sequence"/>
</dbReference>
<dbReference type="InterPro" id="IPR003439">
    <property type="entry name" value="ABC_transporter-like_ATP-bd"/>
</dbReference>
<dbReference type="Pfam" id="PF00005">
    <property type="entry name" value="ABC_tran"/>
    <property type="match status" value="1"/>
</dbReference>
<name>A0ABT8RCP5_9BACT</name>
<evidence type="ECO:0000313" key="6">
    <source>
        <dbReference type="Proteomes" id="UP001168528"/>
    </source>
</evidence>
<dbReference type="EMBL" id="JAUKPO010000016">
    <property type="protein sequence ID" value="MDO1449094.1"/>
    <property type="molecule type" value="Genomic_DNA"/>
</dbReference>
<dbReference type="PROSITE" id="PS00211">
    <property type="entry name" value="ABC_TRANSPORTER_1"/>
    <property type="match status" value="1"/>
</dbReference>
<gene>
    <name evidence="5" type="ORF">Q0590_22650</name>
</gene>
<accession>A0ABT8RCP5</accession>
<reference evidence="5" key="1">
    <citation type="submission" date="2023-07" db="EMBL/GenBank/DDBJ databases">
        <title>The genome sequence of Rhodocytophaga aerolata KACC 12507.</title>
        <authorList>
            <person name="Zhang X."/>
        </authorList>
    </citation>
    <scope>NUCLEOTIDE SEQUENCE</scope>
    <source>
        <strain evidence="5">KACC 12507</strain>
    </source>
</reference>
<evidence type="ECO:0000313" key="5">
    <source>
        <dbReference type="EMBL" id="MDO1449094.1"/>
    </source>
</evidence>
<dbReference type="Gene3D" id="3.40.50.300">
    <property type="entry name" value="P-loop containing nucleotide triphosphate hydrolases"/>
    <property type="match status" value="1"/>
</dbReference>
<sequence>MLTIENYTKHYNGVLALQIPQLALPKGIFWIKGQNGSGKTTLFKSIAGLLPYEGSIQLEQGFSGKTQPQAYRMLINFGEAEPVFPDFLTAKDLVNFIAITKKASPAQKEKLINTLGITDFYHKPCGTYSSGMLKKLSLALAFLGNPALIILDEPLITLDDQTVQKVYTLINEYYASGVGFLLSSHQNFGFSSLAIQATYVVSQQTIHLQHEL</sequence>
<keyword evidence="2" id="KW-0547">Nucleotide-binding</keyword>
<protein>
    <submittedName>
        <fullName evidence="5">ABC transporter ATP-binding protein</fullName>
    </submittedName>
</protein>
<keyword evidence="1" id="KW-0813">Transport</keyword>
<dbReference type="GO" id="GO:0005524">
    <property type="term" value="F:ATP binding"/>
    <property type="evidence" value="ECO:0007669"/>
    <property type="project" value="UniProtKB-KW"/>
</dbReference>
<proteinExistence type="predicted"/>
<evidence type="ECO:0000256" key="3">
    <source>
        <dbReference type="ARBA" id="ARBA00022840"/>
    </source>
</evidence>